<dbReference type="STRING" id="1802223.A2358_03105"/>
<proteinExistence type="predicted"/>
<evidence type="ECO:0000256" key="1">
    <source>
        <dbReference type="ARBA" id="ARBA00022679"/>
    </source>
</evidence>
<dbReference type="InterPro" id="IPR004821">
    <property type="entry name" value="Cyt_trans-like"/>
</dbReference>
<dbReference type="EMBL" id="MHPJ01000019">
    <property type="protein sequence ID" value="OGZ78516.1"/>
    <property type="molecule type" value="Genomic_DNA"/>
</dbReference>
<dbReference type="Pfam" id="PF01467">
    <property type="entry name" value="CTP_transf_like"/>
    <property type="match status" value="1"/>
</dbReference>
<name>A0A1G2IUL2_9BACT</name>
<evidence type="ECO:0000256" key="2">
    <source>
        <dbReference type="ARBA" id="ARBA00022695"/>
    </source>
</evidence>
<accession>A0A1G2IUL2</accession>
<dbReference type="PANTHER" id="PTHR43793:SF1">
    <property type="entry name" value="FAD SYNTHASE"/>
    <property type="match status" value="1"/>
</dbReference>
<dbReference type="InterPro" id="IPR014729">
    <property type="entry name" value="Rossmann-like_a/b/a_fold"/>
</dbReference>
<evidence type="ECO:0000313" key="4">
    <source>
        <dbReference type="EMBL" id="OGZ78516.1"/>
    </source>
</evidence>
<comment type="caution">
    <text evidence="4">The sequence shown here is derived from an EMBL/GenBank/DDBJ whole genome shotgun (WGS) entry which is preliminary data.</text>
</comment>
<dbReference type="NCBIfam" id="TIGR00125">
    <property type="entry name" value="cyt_tran_rel"/>
    <property type="match status" value="1"/>
</dbReference>
<gene>
    <name evidence="4" type="ORF">A2358_03105</name>
</gene>
<dbReference type="AlphaFoldDB" id="A0A1G2IUL2"/>
<dbReference type="Gene3D" id="3.40.50.620">
    <property type="entry name" value="HUPs"/>
    <property type="match status" value="1"/>
</dbReference>
<keyword evidence="2" id="KW-0548">Nucleotidyltransferase</keyword>
<feature type="domain" description="Cytidyltransferase-like" evidence="3">
    <location>
        <begin position="2"/>
        <end position="125"/>
    </location>
</feature>
<dbReference type="SUPFAM" id="SSF52374">
    <property type="entry name" value="Nucleotidylyl transferase"/>
    <property type="match status" value="1"/>
</dbReference>
<dbReference type="PANTHER" id="PTHR43793">
    <property type="entry name" value="FAD SYNTHASE"/>
    <property type="match status" value="1"/>
</dbReference>
<dbReference type="GO" id="GO:0016779">
    <property type="term" value="F:nucleotidyltransferase activity"/>
    <property type="evidence" value="ECO:0007669"/>
    <property type="project" value="UniProtKB-KW"/>
</dbReference>
<reference evidence="4 5" key="1">
    <citation type="journal article" date="2016" name="Nat. Commun.">
        <title>Thousands of microbial genomes shed light on interconnected biogeochemical processes in an aquifer system.</title>
        <authorList>
            <person name="Anantharaman K."/>
            <person name="Brown C.T."/>
            <person name="Hug L.A."/>
            <person name="Sharon I."/>
            <person name="Castelle C.J."/>
            <person name="Probst A.J."/>
            <person name="Thomas B.C."/>
            <person name="Singh A."/>
            <person name="Wilkins M.J."/>
            <person name="Karaoz U."/>
            <person name="Brodie E.L."/>
            <person name="Williams K.H."/>
            <person name="Hubbard S.S."/>
            <person name="Banfield J.F."/>
        </authorList>
    </citation>
    <scope>NUCLEOTIDE SEQUENCE [LARGE SCALE GENOMIC DNA]</scope>
</reference>
<protein>
    <recommendedName>
        <fullName evidence="3">Cytidyltransferase-like domain-containing protein</fullName>
    </recommendedName>
</protein>
<sequence length="129" mass="15033">MVFGTFDGIHNGHLDFFRQTRKYGDYLIAVAGRDMNIKKIKGKLPQKNLSERLADLKNCDLIDEAYMGFEDGPYKIIEDLKPDVICLGYDQLAFTKNLKKEIKKRGLNIKIYRMKPFEPEKYHSSILNK</sequence>
<dbReference type="InterPro" id="IPR050385">
    <property type="entry name" value="Archaeal_FAD_synthase"/>
</dbReference>
<dbReference type="Proteomes" id="UP000178650">
    <property type="component" value="Unassembled WGS sequence"/>
</dbReference>
<organism evidence="4 5">
    <name type="scientific">Candidatus Staskawiczbacteria bacterium RIFOXYB1_FULL_37_44</name>
    <dbReference type="NCBI Taxonomy" id="1802223"/>
    <lineage>
        <taxon>Bacteria</taxon>
        <taxon>Candidatus Staskawicziibacteriota</taxon>
    </lineage>
</organism>
<evidence type="ECO:0000313" key="5">
    <source>
        <dbReference type="Proteomes" id="UP000178650"/>
    </source>
</evidence>
<keyword evidence="1" id="KW-0808">Transferase</keyword>
<evidence type="ECO:0000259" key="3">
    <source>
        <dbReference type="Pfam" id="PF01467"/>
    </source>
</evidence>